<protein>
    <submittedName>
        <fullName evidence="8">DNA methyltransferase 1-associated protein 1</fullName>
    </submittedName>
</protein>
<dbReference type="Pfam" id="PF16282">
    <property type="entry name" value="SANT_DAMP1_like"/>
    <property type="match status" value="1"/>
</dbReference>
<proteinExistence type="predicted"/>
<organism evidence="8 9">
    <name type="scientific">Blattamonas nauphoetae</name>
    <dbReference type="NCBI Taxonomy" id="2049346"/>
    <lineage>
        <taxon>Eukaryota</taxon>
        <taxon>Metamonada</taxon>
        <taxon>Preaxostyla</taxon>
        <taxon>Oxymonadida</taxon>
        <taxon>Blattamonas</taxon>
    </lineage>
</organism>
<feature type="region of interest" description="Disordered" evidence="6">
    <location>
        <begin position="481"/>
        <end position="576"/>
    </location>
</feature>
<feature type="region of interest" description="Disordered" evidence="6">
    <location>
        <begin position="634"/>
        <end position="653"/>
    </location>
</feature>
<evidence type="ECO:0000313" key="8">
    <source>
        <dbReference type="EMBL" id="KAK2960371.1"/>
    </source>
</evidence>
<dbReference type="InterPro" id="IPR032563">
    <property type="entry name" value="DAMP1_SANT-like"/>
</dbReference>
<dbReference type="EMBL" id="JARBJD010000023">
    <property type="protein sequence ID" value="KAK2960371.1"/>
    <property type="molecule type" value="Genomic_DNA"/>
</dbReference>
<dbReference type="PANTHER" id="PTHR12855:SF10">
    <property type="entry name" value="DNA METHYLTRANSFERASE 1-ASSOCIATED PROTEIN 1"/>
    <property type="match status" value="1"/>
</dbReference>
<feature type="region of interest" description="Disordered" evidence="6">
    <location>
        <begin position="385"/>
        <end position="450"/>
    </location>
</feature>
<evidence type="ECO:0000256" key="1">
    <source>
        <dbReference type="ARBA" id="ARBA00004123"/>
    </source>
</evidence>
<evidence type="ECO:0000259" key="7">
    <source>
        <dbReference type="Pfam" id="PF16282"/>
    </source>
</evidence>
<keyword evidence="9" id="KW-1185">Reference proteome</keyword>
<dbReference type="InterPro" id="IPR027109">
    <property type="entry name" value="Swc4/Dmap1"/>
</dbReference>
<keyword evidence="4" id="KW-0804">Transcription</keyword>
<dbReference type="GO" id="GO:0008168">
    <property type="term" value="F:methyltransferase activity"/>
    <property type="evidence" value="ECO:0007669"/>
    <property type="project" value="UniProtKB-KW"/>
</dbReference>
<feature type="domain" description="DAMP1 SANT/Myb-like" evidence="7">
    <location>
        <begin position="107"/>
        <end position="176"/>
    </location>
</feature>
<keyword evidence="8" id="KW-0489">Methyltransferase</keyword>
<dbReference type="Proteomes" id="UP001281761">
    <property type="component" value="Unassembled WGS sequence"/>
</dbReference>
<accession>A0ABQ9Y9B3</accession>
<evidence type="ECO:0000313" key="9">
    <source>
        <dbReference type="Proteomes" id="UP001281761"/>
    </source>
</evidence>
<feature type="compositionally biased region" description="Low complexity" evidence="6">
    <location>
        <begin position="491"/>
        <end position="503"/>
    </location>
</feature>
<dbReference type="Gene3D" id="1.10.10.60">
    <property type="entry name" value="Homeodomain-like"/>
    <property type="match status" value="1"/>
</dbReference>
<evidence type="ECO:0000256" key="6">
    <source>
        <dbReference type="SAM" id="MobiDB-lite"/>
    </source>
</evidence>
<reference evidence="8 9" key="1">
    <citation type="journal article" date="2022" name="bioRxiv">
        <title>Genomics of Preaxostyla Flagellates Illuminates Evolutionary Transitions and the Path Towards Mitochondrial Loss.</title>
        <authorList>
            <person name="Novak L.V.F."/>
            <person name="Treitli S.C."/>
            <person name="Pyrih J."/>
            <person name="Halakuc P."/>
            <person name="Pipaliya S.V."/>
            <person name="Vacek V."/>
            <person name="Brzon O."/>
            <person name="Soukal P."/>
            <person name="Eme L."/>
            <person name="Dacks J.B."/>
            <person name="Karnkowska A."/>
            <person name="Elias M."/>
            <person name="Hampl V."/>
        </authorList>
    </citation>
    <scope>NUCLEOTIDE SEQUENCE [LARGE SCALE GENOMIC DNA]</scope>
    <source>
        <strain evidence="8">NAU3</strain>
        <tissue evidence="8">Gut</tissue>
    </source>
</reference>
<comment type="caution">
    <text evidence="8">The sequence shown here is derived from an EMBL/GenBank/DDBJ whole genome shotgun (WGS) entry which is preliminary data.</text>
</comment>
<keyword evidence="2" id="KW-0156">Chromatin regulator</keyword>
<keyword evidence="5" id="KW-0539">Nucleus</keyword>
<comment type="subcellular location">
    <subcellularLocation>
        <location evidence="1">Nucleus</location>
    </subcellularLocation>
</comment>
<keyword evidence="3" id="KW-0805">Transcription regulation</keyword>
<evidence type="ECO:0000256" key="4">
    <source>
        <dbReference type="ARBA" id="ARBA00023163"/>
    </source>
</evidence>
<keyword evidence="8" id="KW-0808">Transferase</keyword>
<dbReference type="GO" id="GO:0032259">
    <property type="term" value="P:methylation"/>
    <property type="evidence" value="ECO:0007669"/>
    <property type="project" value="UniProtKB-KW"/>
</dbReference>
<evidence type="ECO:0000256" key="3">
    <source>
        <dbReference type="ARBA" id="ARBA00023015"/>
    </source>
</evidence>
<gene>
    <name evidence="8" type="ORF">BLNAU_4588</name>
</gene>
<feature type="compositionally biased region" description="Basic and acidic residues" evidence="6">
    <location>
        <begin position="440"/>
        <end position="450"/>
    </location>
</feature>
<evidence type="ECO:0000256" key="2">
    <source>
        <dbReference type="ARBA" id="ARBA00022853"/>
    </source>
</evidence>
<sequence>MTDVKLILGIAEKSEPPSHSSTPVGERKRKTARIPEGMSREVYQLGGMLPQTPEPVLPRQKPKLYDLSSQQKWEWKEIQNPDRTDGQTFSTYSQSNLPASFILPRTYKKPFKVPSYTQQEYDSYLSAPGWTKETTDTMFSLLSTLSFSFAAVSDRIEPEKSIEELKSRFYNVCRILTDNRLKQYSTHHIRSERPPFGSSFEHTHSSLEEASLAPSSSFQSSSSKTRYKPHQYLLPLPSTHVLNVIDQEFGLDPFLVSCGRFVYDDQKIREKNQALRVMCTLTEEEVEEEQQTTTSFKSILNQKNDQNLIQLQDGEQYDLTKLVDTTRLSIELERNLGMKPEELTAFLRHVVRMSGSLESSQTSRVNVYEAVHGFEPILRSCFSTAQMKRKNRPTPEAKKQKAILLPQPEKKKRGRPPDPNKQLAKKIEESESSAGSISSPDHDEKKEDESIERGGNVLFFGRAWTEWDIYKEEQLETWVKKKQQTPSQLHSQPAQPTQATPSTQLPPPSTPKSTSSTIPTPVTSPHTPISPQSPPREMVNVRNLLGMKPGKPQSVRPPPTQTPTRPATSPIKVAQTPGKQTLTIRLNPSMAKPAPTAQKPQHPKFSDYRSELTRRPLWKATELKLYRSADEISQSEAEMKEGRRGRKKLDGEKEEEQASIACMMSDIAPQYRVPLRKAERAIFTSLGLPPSLLYCSDTAFLFSFLNDAISKQVEAQIEYDETDAQLKKYT</sequence>
<feature type="compositionally biased region" description="Low complexity" evidence="6">
    <location>
        <begin position="511"/>
        <end position="530"/>
    </location>
</feature>
<feature type="region of interest" description="Disordered" evidence="6">
    <location>
        <begin position="8"/>
        <end position="59"/>
    </location>
</feature>
<evidence type="ECO:0000256" key="5">
    <source>
        <dbReference type="ARBA" id="ARBA00023242"/>
    </source>
</evidence>
<dbReference type="PANTHER" id="PTHR12855">
    <property type="entry name" value="DNA METHYLTRANSFERASE 1-ASSOCIATED PROTEIN 1 FAMILY MEMBER"/>
    <property type="match status" value="1"/>
</dbReference>
<name>A0ABQ9Y9B3_9EUKA</name>